<dbReference type="PANTHER" id="PTHR10151:SF120">
    <property type="entry name" value="BIS(5'-ADENOSYL)-TRIPHOSPHATASE"/>
    <property type="match status" value="1"/>
</dbReference>
<evidence type="ECO:0000313" key="2">
    <source>
        <dbReference type="Proteomes" id="UP000549913"/>
    </source>
</evidence>
<evidence type="ECO:0008006" key="3">
    <source>
        <dbReference type="Google" id="ProtNLM"/>
    </source>
</evidence>
<comment type="caution">
    <text evidence="1">The sequence shown here is derived from an EMBL/GenBank/DDBJ whole genome shotgun (WGS) entry which is preliminary data.</text>
</comment>
<dbReference type="AlphaFoldDB" id="A0A852SRF5"/>
<dbReference type="SUPFAM" id="SSF53649">
    <property type="entry name" value="Alkaline phosphatase-like"/>
    <property type="match status" value="1"/>
</dbReference>
<protein>
    <recommendedName>
        <fullName evidence="3">Alkaline phosphatase family protein</fullName>
    </recommendedName>
</protein>
<keyword evidence="2" id="KW-1185">Reference proteome</keyword>
<sequence>MVTMLPTRAAGELTLADVLPSCTRALAGEPNPLGLPAAERVVVVLVDGLGTAALRARAGHARSLTAALTKRSSIVSGFPTTTAAALSSLTTGTRPGEHGIVGYTALVPAANAVVNQLSGWSEAMDPATWQRRPTVFEQLSDAGIPSNTIGPAKYATSGLTQAILRGAEYVPAGSIAERFAAARRLLDQGGRRLVYLYVPELDQLAHAKGWESDRWLATLETLDQAYGGFVSQLRRGEGVLLTADHGVVDVPVTGHVLFGEVPSLVEGVRHIGGDPRCVQLYLDPALSVPDARAAADRLADAWRAAEGSRAWIATRDEAIAAGWFGPAVDDEVRPRIGDVIVAARKLVAYYDGRGGDTAGQSMIGQHGSLTDEETLVPLLRAGAFAR</sequence>
<dbReference type="Proteomes" id="UP000549913">
    <property type="component" value="Unassembled WGS sequence"/>
</dbReference>
<dbReference type="RefSeq" id="WP_179548459.1">
    <property type="nucleotide sequence ID" value="NZ_BSEW01000002.1"/>
</dbReference>
<evidence type="ECO:0000313" key="1">
    <source>
        <dbReference type="EMBL" id="NYD71528.1"/>
    </source>
</evidence>
<accession>A0A852SRF5</accession>
<dbReference type="GO" id="GO:0016787">
    <property type="term" value="F:hydrolase activity"/>
    <property type="evidence" value="ECO:0007669"/>
    <property type="project" value="UniProtKB-ARBA"/>
</dbReference>
<dbReference type="InterPro" id="IPR017850">
    <property type="entry name" value="Alkaline_phosphatase_core_sf"/>
</dbReference>
<organism evidence="1 2">
    <name type="scientific">Herbiconiux flava</name>
    <dbReference type="NCBI Taxonomy" id="881268"/>
    <lineage>
        <taxon>Bacteria</taxon>
        <taxon>Bacillati</taxon>
        <taxon>Actinomycetota</taxon>
        <taxon>Actinomycetes</taxon>
        <taxon>Micrococcales</taxon>
        <taxon>Microbacteriaceae</taxon>
        <taxon>Herbiconiux</taxon>
    </lineage>
</organism>
<name>A0A852SRF5_9MICO</name>
<reference evidence="1 2" key="1">
    <citation type="submission" date="2020-07" db="EMBL/GenBank/DDBJ databases">
        <title>Sequencing the genomes of 1000 actinobacteria strains.</title>
        <authorList>
            <person name="Klenk H.-P."/>
        </authorList>
    </citation>
    <scope>NUCLEOTIDE SEQUENCE [LARGE SCALE GENOMIC DNA]</scope>
    <source>
        <strain evidence="1 2">DSM 26474</strain>
    </source>
</reference>
<proteinExistence type="predicted"/>
<dbReference type="Pfam" id="PF01663">
    <property type="entry name" value="Phosphodiest"/>
    <property type="match status" value="1"/>
</dbReference>
<dbReference type="InterPro" id="IPR002591">
    <property type="entry name" value="Phosphodiest/P_Trfase"/>
</dbReference>
<dbReference type="EMBL" id="JACCBM010000001">
    <property type="protein sequence ID" value="NYD71528.1"/>
    <property type="molecule type" value="Genomic_DNA"/>
</dbReference>
<dbReference type="Gene3D" id="3.40.720.10">
    <property type="entry name" value="Alkaline Phosphatase, subunit A"/>
    <property type="match status" value="1"/>
</dbReference>
<gene>
    <name evidence="1" type="ORF">BJ984_002686</name>
</gene>
<dbReference type="PANTHER" id="PTHR10151">
    <property type="entry name" value="ECTONUCLEOTIDE PYROPHOSPHATASE/PHOSPHODIESTERASE"/>
    <property type="match status" value="1"/>
</dbReference>